<dbReference type="SUPFAM" id="SSF52402">
    <property type="entry name" value="Adenine nucleotide alpha hydrolases-like"/>
    <property type="match status" value="1"/>
</dbReference>
<name>A9USG3_MONBE</name>
<dbReference type="GeneID" id="5888266"/>
<dbReference type="KEGG" id="mbr:MONBRDRAFT_2558"/>
<dbReference type="Pfam" id="PF01507">
    <property type="entry name" value="PAPS_reduct"/>
    <property type="match status" value="1"/>
</dbReference>
<dbReference type="AlphaFoldDB" id="A9USG3"/>
<feature type="domain" description="Phosphoadenosine phosphosulphate reductase" evidence="4">
    <location>
        <begin position="36"/>
        <end position="209"/>
    </location>
</feature>
<evidence type="ECO:0000313" key="6">
    <source>
        <dbReference type="Proteomes" id="UP000001357"/>
    </source>
</evidence>
<dbReference type="RefSeq" id="XP_001743061.1">
    <property type="nucleotide sequence ID" value="XM_001743009.1"/>
</dbReference>
<dbReference type="NCBIfam" id="TIGR00434">
    <property type="entry name" value="cysH"/>
    <property type="match status" value="1"/>
</dbReference>
<gene>
    <name evidence="5" type="ORF">MONBRDRAFT_2558</name>
</gene>
<dbReference type="eggNOG" id="KOG0189">
    <property type="taxonomic scope" value="Eukaryota"/>
</dbReference>
<proteinExistence type="inferred from homology"/>
<sequence length="239" mass="26872">LALSQDKLAALNDQLADCSPVQILRWMRAQPAWGNVVQFTSFGVSGMVITDIMTRLGFLTPIVFVDTLYHFDETLDLKATVEKVYNRQVLAYGPQTSSDRSTFEEYYGQELWSKDSEFYHYLTKVEPTGRALTELEVDVWITGRRRSQGSSRASLAVLEVASDGRIKINPMAHVDWASTWKYVKSAGVPYNKLVDQGYKSIGDVHSTRPVGHDAPERSGRWSGEFRTECGMHTAVKAAR</sequence>
<evidence type="ECO:0000256" key="2">
    <source>
        <dbReference type="ARBA" id="ARBA00023002"/>
    </source>
</evidence>
<evidence type="ECO:0000259" key="4">
    <source>
        <dbReference type="Pfam" id="PF01507"/>
    </source>
</evidence>
<dbReference type="Gene3D" id="3.40.50.620">
    <property type="entry name" value="HUPs"/>
    <property type="match status" value="1"/>
</dbReference>
<dbReference type="HAMAP" id="MF_00063">
    <property type="entry name" value="CysH"/>
    <property type="match status" value="1"/>
</dbReference>
<dbReference type="EMBL" id="CH991544">
    <property type="protein sequence ID" value="EDQ91775.1"/>
    <property type="molecule type" value="Genomic_DNA"/>
</dbReference>
<feature type="non-terminal residue" evidence="5">
    <location>
        <position position="1"/>
    </location>
</feature>
<dbReference type="InParanoid" id="A9USG3"/>
<dbReference type="Proteomes" id="UP000001357">
    <property type="component" value="Unassembled WGS sequence"/>
</dbReference>
<comment type="pathway">
    <text evidence="3">Sulfur metabolism; hydrogen sulfide biosynthesis; sulfite from sulfate.</text>
</comment>
<evidence type="ECO:0000256" key="1">
    <source>
        <dbReference type="ARBA" id="ARBA00009732"/>
    </source>
</evidence>
<comment type="similarity">
    <text evidence="1">Belongs to the PAPS reductase family. CysH subfamily.</text>
</comment>
<dbReference type="PANTHER" id="PTHR46509:SF1">
    <property type="entry name" value="PHOSPHOADENOSINE PHOSPHOSULFATE REDUCTASE"/>
    <property type="match status" value="1"/>
</dbReference>
<evidence type="ECO:0000313" key="5">
    <source>
        <dbReference type="EMBL" id="EDQ91775.1"/>
    </source>
</evidence>
<evidence type="ECO:0000256" key="3">
    <source>
        <dbReference type="ARBA" id="ARBA00024327"/>
    </source>
</evidence>
<keyword evidence="2" id="KW-0560">Oxidoreductase</keyword>
<dbReference type="InterPro" id="IPR014729">
    <property type="entry name" value="Rossmann-like_a/b/a_fold"/>
</dbReference>
<reference evidence="5 6" key="1">
    <citation type="journal article" date="2008" name="Nature">
        <title>The genome of the choanoflagellate Monosiga brevicollis and the origin of metazoans.</title>
        <authorList>
            <consortium name="JGI Sequencing"/>
            <person name="King N."/>
            <person name="Westbrook M.J."/>
            <person name="Young S.L."/>
            <person name="Kuo A."/>
            <person name="Abedin M."/>
            <person name="Chapman J."/>
            <person name="Fairclough S."/>
            <person name="Hellsten U."/>
            <person name="Isogai Y."/>
            <person name="Letunic I."/>
            <person name="Marr M."/>
            <person name="Pincus D."/>
            <person name="Putnam N."/>
            <person name="Rokas A."/>
            <person name="Wright K.J."/>
            <person name="Zuzow R."/>
            <person name="Dirks W."/>
            <person name="Good M."/>
            <person name="Goodstein D."/>
            <person name="Lemons D."/>
            <person name="Li W."/>
            <person name="Lyons J.B."/>
            <person name="Morris A."/>
            <person name="Nichols S."/>
            <person name="Richter D.J."/>
            <person name="Salamov A."/>
            <person name="Bork P."/>
            <person name="Lim W.A."/>
            <person name="Manning G."/>
            <person name="Miller W.T."/>
            <person name="McGinnis W."/>
            <person name="Shapiro H."/>
            <person name="Tjian R."/>
            <person name="Grigoriev I.V."/>
            <person name="Rokhsar D."/>
        </authorList>
    </citation>
    <scope>NUCLEOTIDE SEQUENCE [LARGE SCALE GENOMIC DNA]</scope>
    <source>
        <strain evidence="6">MX1 / ATCC 50154</strain>
    </source>
</reference>
<accession>A9USG3</accession>
<dbReference type="InterPro" id="IPR002500">
    <property type="entry name" value="PAPS_reduct_dom"/>
</dbReference>
<feature type="non-terminal residue" evidence="5">
    <location>
        <position position="239"/>
    </location>
</feature>
<dbReference type="GO" id="GO:0019379">
    <property type="term" value="P:sulfate assimilation, phosphoadenylyl sulfate reduction by phosphoadenylyl-sulfate reductase (thioredoxin)"/>
    <property type="evidence" value="ECO:0000318"/>
    <property type="project" value="GO_Central"/>
</dbReference>
<dbReference type="STRING" id="81824.A9USG3"/>
<dbReference type="OMA" id="PIARWTQ"/>
<organism evidence="5 6">
    <name type="scientific">Monosiga brevicollis</name>
    <name type="common">Choanoflagellate</name>
    <dbReference type="NCBI Taxonomy" id="81824"/>
    <lineage>
        <taxon>Eukaryota</taxon>
        <taxon>Choanoflagellata</taxon>
        <taxon>Craspedida</taxon>
        <taxon>Salpingoecidae</taxon>
        <taxon>Monosiga</taxon>
    </lineage>
</organism>
<keyword evidence="6" id="KW-1185">Reference proteome</keyword>
<dbReference type="CDD" id="cd23945">
    <property type="entry name" value="PAPS_reductase"/>
    <property type="match status" value="1"/>
</dbReference>
<dbReference type="GO" id="GO:0004604">
    <property type="term" value="F:phosphoadenylyl-sulfate reductase (thioredoxin) activity"/>
    <property type="evidence" value="ECO:0000318"/>
    <property type="project" value="GO_Central"/>
</dbReference>
<dbReference type="NCBIfam" id="NF002537">
    <property type="entry name" value="PRK02090.1"/>
    <property type="match status" value="1"/>
</dbReference>
<protein>
    <recommendedName>
        <fullName evidence="4">Phosphoadenosine phosphosulphate reductase domain-containing protein</fullName>
    </recommendedName>
</protein>
<dbReference type="PANTHER" id="PTHR46509">
    <property type="entry name" value="PHOSPHOADENOSINE PHOSPHOSULFATE REDUCTASE"/>
    <property type="match status" value="1"/>
</dbReference>
<dbReference type="InterPro" id="IPR004511">
    <property type="entry name" value="PAPS/APS_Rdtase"/>
</dbReference>
<dbReference type="PIRSF" id="PIRSF000857">
    <property type="entry name" value="PAPS_reductase"/>
    <property type="match status" value="1"/>
</dbReference>